<feature type="compositionally biased region" description="Low complexity" evidence="8">
    <location>
        <begin position="746"/>
        <end position="774"/>
    </location>
</feature>
<evidence type="ECO:0000256" key="6">
    <source>
        <dbReference type="ARBA" id="ARBA00023136"/>
    </source>
</evidence>
<keyword evidence="4" id="KW-0964">Secreted</keyword>
<evidence type="ECO:0000313" key="11">
    <source>
        <dbReference type="Proteomes" id="UP001470230"/>
    </source>
</evidence>
<dbReference type="EMBL" id="JAPFFF010000028">
    <property type="protein sequence ID" value="KAK8847190.1"/>
    <property type="molecule type" value="Genomic_DNA"/>
</dbReference>
<dbReference type="PANTHER" id="PTHR11319">
    <property type="entry name" value="G PROTEIN-COUPLED RECEPTOR-RELATED"/>
    <property type="match status" value="1"/>
</dbReference>
<dbReference type="PANTHER" id="PTHR11319:SF35">
    <property type="entry name" value="OUTER MEMBRANE PROTEIN PMPC-RELATED"/>
    <property type="match status" value="1"/>
</dbReference>
<evidence type="ECO:0000256" key="5">
    <source>
        <dbReference type="ARBA" id="ARBA00022729"/>
    </source>
</evidence>
<keyword evidence="9" id="KW-1133">Transmembrane helix</keyword>
<evidence type="ECO:0000256" key="4">
    <source>
        <dbReference type="ARBA" id="ARBA00022525"/>
    </source>
</evidence>
<keyword evidence="5" id="KW-0732">Signal</keyword>
<evidence type="ECO:0000256" key="3">
    <source>
        <dbReference type="ARBA" id="ARBA00004613"/>
    </source>
</evidence>
<keyword evidence="11" id="KW-1185">Reference proteome</keyword>
<reference evidence="10 11" key="1">
    <citation type="submission" date="2024-04" db="EMBL/GenBank/DDBJ databases">
        <title>Tritrichomonas musculus Genome.</title>
        <authorList>
            <person name="Alves-Ferreira E."/>
            <person name="Grigg M."/>
            <person name="Lorenzi H."/>
            <person name="Galac M."/>
        </authorList>
    </citation>
    <scope>NUCLEOTIDE SEQUENCE [LARGE SCALE GENOMIC DNA]</scope>
    <source>
        <strain evidence="10 11">EAF2021</strain>
    </source>
</reference>
<dbReference type="InterPro" id="IPR011050">
    <property type="entry name" value="Pectin_lyase_fold/virulence"/>
</dbReference>
<evidence type="ECO:0000256" key="1">
    <source>
        <dbReference type="ARBA" id="ARBA00004196"/>
    </source>
</evidence>
<evidence type="ECO:0000256" key="2">
    <source>
        <dbReference type="ARBA" id="ARBA00004442"/>
    </source>
</evidence>
<feature type="region of interest" description="Disordered" evidence="8">
    <location>
        <begin position="746"/>
        <end position="777"/>
    </location>
</feature>
<evidence type="ECO:0000256" key="8">
    <source>
        <dbReference type="SAM" id="MobiDB-lite"/>
    </source>
</evidence>
<keyword evidence="6 9" id="KW-0472">Membrane</keyword>
<protein>
    <recommendedName>
        <fullName evidence="12">Polymorphic outer membrane protein</fullName>
    </recommendedName>
</protein>
<dbReference type="InterPro" id="IPR003368">
    <property type="entry name" value="POMP_repeat"/>
</dbReference>
<evidence type="ECO:0008006" key="12">
    <source>
        <dbReference type="Google" id="ProtNLM"/>
    </source>
</evidence>
<gene>
    <name evidence="10" type="ORF">M9Y10_019773</name>
</gene>
<feature type="transmembrane region" description="Helical" evidence="9">
    <location>
        <begin position="864"/>
        <end position="889"/>
    </location>
</feature>
<name>A0ABR2HJH4_9EUKA</name>
<comment type="subcellular location">
    <subcellularLocation>
        <location evidence="1">Cell envelope</location>
    </subcellularLocation>
    <subcellularLocation>
        <location evidence="2">Cell outer membrane</location>
    </subcellularLocation>
    <subcellularLocation>
        <location evidence="3">Secreted</location>
    </subcellularLocation>
</comment>
<evidence type="ECO:0000256" key="7">
    <source>
        <dbReference type="ARBA" id="ARBA00023237"/>
    </source>
</evidence>
<keyword evidence="7" id="KW-0998">Cell outer membrane</keyword>
<evidence type="ECO:0000313" key="10">
    <source>
        <dbReference type="EMBL" id="KAK8847190.1"/>
    </source>
</evidence>
<evidence type="ECO:0000256" key="9">
    <source>
        <dbReference type="SAM" id="Phobius"/>
    </source>
</evidence>
<dbReference type="Pfam" id="PF02415">
    <property type="entry name" value="Chlam_PMP"/>
    <property type="match status" value="2"/>
</dbReference>
<proteinExistence type="predicted"/>
<sequence>MFLAFLTISIFSKPDISDQQFKNAYLLDDEPICTYDILYNNTVISNSAICLVRCTFKSIKSTDGGAVVVSLRNRFGLKNIFINCTFLQCQSDNGGAIYLNIEKNSNTTIINSLFSNNLAQKIGGAIIAISKIECYLEIRNSIFNNNSAKFYAGSIYYSNISYNIDNCQFCGNSINSGKVTDPILNGGSVFCLDSNGSFINCNFDNNNAISKWSDVYGGAVSIRDSNGYFIGCTFTNNKADCQNSITGHQSFGGSISFMCYKKDSIWKFNNCTFQNNTVYSTSKNANGGSICSYIVNYDVILFSFVFEDVIFISNSAYSSVGSNGGAIFFLNTNRYSVINSSFYRTSFINNYANLKSTGGAIYFSNEEKNTKSKYFFSDSIFNNNTANSQKSSSLGGAIYLNQIRGSIQNCTFTNNMAKTFSGEYLISGTEPRSMGGAVYLNKSNIDFIKSTFNNNTGFGEAPKHVSTGQGGAICAEDSISSLFNCIFFNNTLVNYGNKFDIDCYTEGGACYFSNSNAAVTDCNFFNNSAIIYPSEYSSYFSARIYGGALYSHCVKHSLNCTNCVFIDNLVLISDNKEKEFAGAVYLTNGTFDSCIFKDNSAYNGGDIRYDQILNSRLTIKKCSFQYGLSKKHEIKSLIHIRTSSNISLPNLFTENKVAINIKSYLFDGEIEQSPSTLKFKFNQNCMSPFNEAFYKTEGLLLFDENGLNKETFNNAFQSDCGDFIISQTIPIITETQEIKTQTPTMTLAPTKSKTQTPSKTLIPTKTKTQTPTKTRSMTFTPTKSISLAPTATYIPSATKTKTPMPTKTMVTHTEEIKTPSQSIPIVTHTEPIITITKDIETPTQSLPVIDDNTNQKSKNDKKEIHIICIFLIGNMLLQIILIVMIFVLIATIKSKKKKETDIIDRSLLDSLA</sequence>
<organism evidence="10 11">
    <name type="scientific">Tritrichomonas musculus</name>
    <dbReference type="NCBI Taxonomy" id="1915356"/>
    <lineage>
        <taxon>Eukaryota</taxon>
        <taxon>Metamonada</taxon>
        <taxon>Parabasalia</taxon>
        <taxon>Tritrichomonadida</taxon>
        <taxon>Tritrichomonadidae</taxon>
        <taxon>Tritrichomonas</taxon>
    </lineage>
</organism>
<comment type="caution">
    <text evidence="10">The sequence shown here is derived from an EMBL/GenBank/DDBJ whole genome shotgun (WGS) entry which is preliminary data.</text>
</comment>
<dbReference type="Proteomes" id="UP001470230">
    <property type="component" value="Unassembled WGS sequence"/>
</dbReference>
<accession>A0ABR2HJH4</accession>
<keyword evidence="9" id="KW-0812">Transmembrane</keyword>
<dbReference type="SUPFAM" id="SSF51126">
    <property type="entry name" value="Pectin lyase-like"/>
    <property type="match status" value="3"/>
</dbReference>